<dbReference type="RefSeq" id="XP_008913289.1">
    <property type="nucleotide sequence ID" value="XM_008915041.1"/>
</dbReference>
<sequence>MLQAIDWPGVDSYIAAYVMTYLVCKRTKVHDGNLLSASSGSANIPAEAKSPTIKDLSLLVTSSCRTTRIEQWYKPRNTVMLRVPKAFQSKTKAIAHVPYTIKSIHSNGTVTIDKCTTTQQVSIRRIFPC</sequence>
<gene>
    <name evidence="1" type="ORF">PPTG_24081</name>
</gene>
<dbReference type="AlphaFoldDB" id="W2PMA4"/>
<reference evidence="1 2" key="2">
    <citation type="submission" date="2013-11" db="EMBL/GenBank/DDBJ databases">
        <title>The Genome Sequence of Phytophthora parasitica INRA-310.</title>
        <authorList>
            <consortium name="The Broad Institute Genomics Platform"/>
            <person name="Russ C."/>
            <person name="Tyler B."/>
            <person name="Panabieres F."/>
            <person name="Shan W."/>
            <person name="Tripathy S."/>
            <person name="Grunwald N."/>
            <person name="Machado M."/>
            <person name="Johnson C.S."/>
            <person name="Arredondo F."/>
            <person name="Hong C."/>
            <person name="Coffey M."/>
            <person name="Young S.K."/>
            <person name="Zeng Q."/>
            <person name="Gargeya S."/>
            <person name="Fitzgerald M."/>
            <person name="Abouelleil A."/>
            <person name="Alvarado L."/>
            <person name="Chapman S.B."/>
            <person name="Gainer-Dewar J."/>
            <person name="Goldberg J."/>
            <person name="Griggs A."/>
            <person name="Gujja S."/>
            <person name="Hansen M."/>
            <person name="Howarth C."/>
            <person name="Imamovic A."/>
            <person name="Ireland A."/>
            <person name="Larimer J."/>
            <person name="McCowan C."/>
            <person name="Murphy C."/>
            <person name="Pearson M."/>
            <person name="Poon T.W."/>
            <person name="Priest M."/>
            <person name="Roberts A."/>
            <person name="Saif S."/>
            <person name="Shea T."/>
            <person name="Sykes S."/>
            <person name="Wortman J."/>
            <person name="Nusbaum C."/>
            <person name="Birren B."/>
        </authorList>
    </citation>
    <scope>NUCLEOTIDE SEQUENCE [LARGE SCALE GENOMIC DNA]</scope>
    <source>
        <strain evidence="1 2">INRA-310</strain>
    </source>
</reference>
<protein>
    <submittedName>
        <fullName evidence="1">Uncharacterized protein</fullName>
    </submittedName>
</protein>
<dbReference type="Proteomes" id="UP000018817">
    <property type="component" value="Unassembled WGS sequence"/>
</dbReference>
<evidence type="ECO:0000313" key="1">
    <source>
        <dbReference type="EMBL" id="ETN01369.1"/>
    </source>
</evidence>
<accession>W2PMA4</accession>
<proteinExistence type="predicted"/>
<dbReference type="GeneID" id="20192680"/>
<dbReference type="VEuPathDB" id="FungiDB:PPTG_24081"/>
<reference evidence="2" key="1">
    <citation type="submission" date="2011-12" db="EMBL/GenBank/DDBJ databases">
        <authorList>
            <consortium name="The Broad Institute Genome Sequencing Platform"/>
            <person name="Russ C."/>
            <person name="Tyler B."/>
            <person name="Panabieres F."/>
            <person name="Shan W."/>
            <person name="Tripathy S."/>
            <person name="Grunwald N."/>
            <person name="Machado M."/>
            <person name="Young S.K."/>
            <person name="Zeng Q."/>
            <person name="Gargeya S."/>
            <person name="Fitzgerald M."/>
            <person name="Haas B."/>
            <person name="Abouelleil A."/>
            <person name="Alvarado L."/>
            <person name="Arachchi H.M."/>
            <person name="Berlin A."/>
            <person name="Chapman S.B."/>
            <person name="Gearin G."/>
            <person name="Goldberg J."/>
            <person name="Griggs A."/>
            <person name="Gujja S."/>
            <person name="Hansen M."/>
            <person name="Heiman D."/>
            <person name="Howarth C."/>
            <person name="Larimer J."/>
            <person name="Lui A."/>
            <person name="MacDonald P.J.P."/>
            <person name="McCowen C."/>
            <person name="Montmayeur A."/>
            <person name="Murphy C."/>
            <person name="Neiman D."/>
            <person name="Pearson M."/>
            <person name="Priest M."/>
            <person name="Roberts A."/>
            <person name="Saif S."/>
            <person name="Shea T."/>
            <person name="Sisk P."/>
            <person name="Stolte C."/>
            <person name="Sykes S."/>
            <person name="Wortman J."/>
            <person name="Nusbaum C."/>
            <person name="Birren B."/>
        </authorList>
    </citation>
    <scope>NUCLEOTIDE SEQUENCE [LARGE SCALE GENOMIC DNA]</scope>
    <source>
        <strain evidence="2">INRA-310</strain>
    </source>
</reference>
<organism evidence="1 2">
    <name type="scientific">Phytophthora nicotianae (strain INRA-310)</name>
    <name type="common">Phytophthora parasitica</name>
    <dbReference type="NCBI Taxonomy" id="761204"/>
    <lineage>
        <taxon>Eukaryota</taxon>
        <taxon>Sar</taxon>
        <taxon>Stramenopiles</taxon>
        <taxon>Oomycota</taxon>
        <taxon>Peronosporomycetes</taxon>
        <taxon>Peronosporales</taxon>
        <taxon>Peronosporaceae</taxon>
        <taxon>Phytophthora</taxon>
    </lineage>
</organism>
<name>W2PMA4_PHYN3</name>
<evidence type="ECO:0000313" key="2">
    <source>
        <dbReference type="Proteomes" id="UP000018817"/>
    </source>
</evidence>
<dbReference type="EMBL" id="KI669627">
    <property type="protein sequence ID" value="ETN01369.1"/>
    <property type="molecule type" value="Genomic_DNA"/>
</dbReference>